<keyword evidence="1" id="KW-0812">Transmembrane</keyword>
<feature type="transmembrane region" description="Helical" evidence="1">
    <location>
        <begin position="63"/>
        <end position="80"/>
    </location>
</feature>
<dbReference type="RefSeq" id="WP_058382511.1">
    <property type="nucleotide sequence ID" value="NZ_CP013659.2"/>
</dbReference>
<keyword evidence="3" id="KW-1185">Reference proteome</keyword>
<evidence type="ECO:0000256" key="1">
    <source>
        <dbReference type="SAM" id="Phobius"/>
    </source>
</evidence>
<evidence type="ECO:0000313" key="2">
    <source>
        <dbReference type="EMBL" id="ALS75808.1"/>
    </source>
</evidence>
<dbReference type="KEGG" id="prt:AUC31_11670"/>
<feature type="transmembrane region" description="Helical" evidence="1">
    <location>
        <begin position="20"/>
        <end position="42"/>
    </location>
</feature>
<dbReference type="Proteomes" id="UP000067683">
    <property type="component" value="Chromosome"/>
</dbReference>
<keyword evidence="1" id="KW-0472">Membrane</keyword>
<dbReference type="EMBL" id="CP013659">
    <property type="protein sequence ID" value="ALS75808.1"/>
    <property type="molecule type" value="Genomic_DNA"/>
</dbReference>
<name>A0A0U2XI27_9BACL</name>
<evidence type="ECO:0000313" key="3">
    <source>
        <dbReference type="Proteomes" id="UP000067683"/>
    </source>
</evidence>
<dbReference type="AlphaFoldDB" id="A0A0U2XI27"/>
<sequence>MAADQKPFKPNPKIEYPLYALYIFMMILSFYWRELFPFTFLVPAGIFLIRRFQTLQMNNKKEMYGFLLIAIIFFIGALVAKP</sequence>
<dbReference type="STRING" id="200991.AUC31_11670"/>
<organism evidence="2 3">
    <name type="scientific">Planococcus rifietoensis</name>
    <dbReference type="NCBI Taxonomy" id="200991"/>
    <lineage>
        <taxon>Bacteria</taxon>
        <taxon>Bacillati</taxon>
        <taxon>Bacillota</taxon>
        <taxon>Bacilli</taxon>
        <taxon>Bacillales</taxon>
        <taxon>Caryophanaceae</taxon>
        <taxon>Planococcus</taxon>
    </lineage>
</organism>
<protein>
    <submittedName>
        <fullName evidence="2">Uncharacterized protein</fullName>
    </submittedName>
</protein>
<gene>
    <name evidence="2" type="ORF">AUC31_11670</name>
</gene>
<reference evidence="2" key="1">
    <citation type="submission" date="2016-01" db="EMBL/GenBank/DDBJ databases">
        <title>Complete genome of Planococcus rifietoensis type strain M8.</title>
        <authorList>
            <person name="See-Too W.S."/>
        </authorList>
    </citation>
    <scope>NUCLEOTIDE SEQUENCE [LARGE SCALE GENOMIC DNA]</scope>
    <source>
        <strain evidence="2">M8</strain>
    </source>
</reference>
<accession>A0A0U2XI27</accession>
<keyword evidence="1" id="KW-1133">Transmembrane helix</keyword>
<proteinExistence type="predicted"/>